<evidence type="ECO:0000313" key="2">
    <source>
        <dbReference type="Proteomes" id="UP000092445"/>
    </source>
</evidence>
<keyword evidence="2" id="KW-1185">Reference proteome</keyword>
<dbReference type="VEuPathDB" id="VectorBase:GPAI012663"/>
<protein>
    <submittedName>
        <fullName evidence="1">Uncharacterized protein</fullName>
    </submittedName>
</protein>
<evidence type="ECO:0000313" key="1">
    <source>
        <dbReference type="EnsemblMetazoa" id="GPAI012663-PA"/>
    </source>
</evidence>
<sequence length="121" mass="14148">MKSQLDPVQVVATAIISDSNRAIREFDICIGRRLAFYFSENVMGSSNTKNAFAIRVIKPLTVVIHSKSNLPKRFHFPHYHNTLFRDFKQCNKHHKNVNDLKVFTILCDQREFRYCASIFEL</sequence>
<accession>A0A1A9ZF36</accession>
<reference evidence="2" key="1">
    <citation type="submission" date="2014-03" db="EMBL/GenBank/DDBJ databases">
        <authorList>
            <person name="Aksoy S."/>
            <person name="Warren W."/>
            <person name="Wilson R.K."/>
        </authorList>
    </citation>
    <scope>NUCLEOTIDE SEQUENCE [LARGE SCALE GENOMIC DNA]</scope>
    <source>
        <strain evidence="2">IAEA</strain>
    </source>
</reference>
<proteinExistence type="predicted"/>
<dbReference type="AlphaFoldDB" id="A0A1A9ZF36"/>
<reference evidence="1" key="2">
    <citation type="submission" date="2020-05" db="UniProtKB">
        <authorList>
            <consortium name="EnsemblMetazoa"/>
        </authorList>
    </citation>
    <scope>IDENTIFICATION</scope>
    <source>
        <strain evidence="1">IAEA</strain>
    </source>
</reference>
<dbReference type="EnsemblMetazoa" id="GPAI012663-RA">
    <property type="protein sequence ID" value="GPAI012663-PA"/>
    <property type="gene ID" value="GPAI012663"/>
</dbReference>
<organism evidence="1 2">
    <name type="scientific">Glossina pallidipes</name>
    <name type="common">Tsetse fly</name>
    <dbReference type="NCBI Taxonomy" id="7398"/>
    <lineage>
        <taxon>Eukaryota</taxon>
        <taxon>Metazoa</taxon>
        <taxon>Ecdysozoa</taxon>
        <taxon>Arthropoda</taxon>
        <taxon>Hexapoda</taxon>
        <taxon>Insecta</taxon>
        <taxon>Pterygota</taxon>
        <taxon>Neoptera</taxon>
        <taxon>Endopterygota</taxon>
        <taxon>Diptera</taxon>
        <taxon>Brachycera</taxon>
        <taxon>Muscomorpha</taxon>
        <taxon>Hippoboscoidea</taxon>
        <taxon>Glossinidae</taxon>
        <taxon>Glossina</taxon>
    </lineage>
</organism>
<dbReference type="Proteomes" id="UP000092445">
    <property type="component" value="Unassembled WGS sequence"/>
</dbReference>
<name>A0A1A9ZF36_GLOPL</name>